<dbReference type="GO" id="GO:0009307">
    <property type="term" value="P:DNA restriction-modification system"/>
    <property type="evidence" value="ECO:0007669"/>
    <property type="project" value="UniProtKB-KW"/>
</dbReference>
<dbReference type="Gene3D" id="3.90.220.20">
    <property type="entry name" value="DNA methylase specificity domains"/>
    <property type="match status" value="2"/>
</dbReference>
<evidence type="ECO:0000256" key="4">
    <source>
        <dbReference type="ARBA" id="ARBA00038652"/>
    </source>
</evidence>
<dbReference type="PANTHER" id="PTHR43140:SF1">
    <property type="entry name" value="TYPE I RESTRICTION ENZYME ECOKI SPECIFICITY SUBUNIT"/>
    <property type="match status" value="1"/>
</dbReference>
<feature type="domain" description="Type I restriction modification DNA specificity" evidence="6">
    <location>
        <begin position="13"/>
        <end position="195"/>
    </location>
</feature>
<dbReference type="InterPro" id="IPR000055">
    <property type="entry name" value="Restrct_endonuc_typeI_TRD"/>
</dbReference>
<reference evidence="7 8" key="1">
    <citation type="submission" date="2019-03" db="EMBL/GenBank/DDBJ databases">
        <title>Genomics of glacier-inhabiting Cryobacterium strains.</title>
        <authorList>
            <person name="Liu Q."/>
            <person name="Xin Y.-H."/>
        </authorList>
    </citation>
    <scope>NUCLEOTIDE SEQUENCE [LARGE SCALE GENOMIC DNA]</scope>
    <source>
        <strain evidence="7 8">TMT1-1</strain>
    </source>
</reference>
<comment type="subunit">
    <text evidence="4">The methyltransferase is composed of M and S polypeptides.</text>
</comment>
<evidence type="ECO:0000256" key="5">
    <source>
        <dbReference type="SAM" id="Coils"/>
    </source>
</evidence>
<dbReference type="CDD" id="cd17268">
    <property type="entry name" value="RMtype1_S_Ara36733I_TRD1-CR1_like"/>
    <property type="match status" value="1"/>
</dbReference>
<dbReference type="Proteomes" id="UP000298424">
    <property type="component" value="Unassembled WGS sequence"/>
</dbReference>
<evidence type="ECO:0000256" key="2">
    <source>
        <dbReference type="ARBA" id="ARBA00022747"/>
    </source>
</evidence>
<dbReference type="GO" id="GO:0003677">
    <property type="term" value="F:DNA binding"/>
    <property type="evidence" value="ECO:0007669"/>
    <property type="project" value="UniProtKB-KW"/>
</dbReference>
<evidence type="ECO:0000259" key="6">
    <source>
        <dbReference type="Pfam" id="PF01420"/>
    </source>
</evidence>
<dbReference type="InterPro" id="IPR044946">
    <property type="entry name" value="Restrct_endonuc_typeI_TRD_sf"/>
</dbReference>
<comment type="similarity">
    <text evidence="1">Belongs to the type-I restriction system S methylase family.</text>
</comment>
<dbReference type="EMBL" id="SOGT01000006">
    <property type="protein sequence ID" value="TFD27352.1"/>
    <property type="molecule type" value="Genomic_DNA"/>
</dbReference>
<dbReference type="Pfam" id="PF01420">
    <property type="entry name" value="Methylase_S"/>
    <property type="match status" value="2"/>
</dbReference>
<accession>A0A4V3IPC3</accession>
<dbReference type="PANTHER" id="PTHR43140">
    <property type="entry name" value="TYPE-1 RESTRICTION ENZYME ECOKI SPECIFICITY PROTEIN"/>
    <property type="match status" value="1"/>
</dbReference>
<sequence length="412" mass="45839">MSRIDDLIGEYCPNGVEVKSLSDVAETVSGLSGKAKADFSDGNARFVSYKNAFANLAVDLEAPDFVKVGLNEKQNRLQKGDVVVTGSSENFDEVGMSSVVVREPDEVLYLNSFCFALRFHDSALFLPDFSKYLFRSESVRSQIRRAASGVTRINVSKPRFMRIRIPVPPREVQCEIVRILDQFTQLEAELEAELEARRRQYASYRDSLVTTVDGPRVPMGELGTFMRGRRFTKSDVVESGIPSIHYGEIYTDYGVSASSANREVNSDLVEQLRFAQPRDVIFAGVGETVLDVGKAVAWLGDGPVAVHDDTFSFTSGLDPKYVAYAVQTDDFHAQKSNHVARGKVKRLSSAGLSKIRIPVPSAEEQARIVSILDNFDSLVNDLSIGLPAELNARRKQYEYYRDKLLTFKEMAA</sequence>
<keyword evidence="5" id="KW-0175">Coiled coil</keyword>
<keyword evidence="8" id="KW-1185">Reference proteome</keyword>
<dbReference type="InterPro" id="IPR051212">
    <property type="entry name" value="Type-I_RE_S_subunit"/>
</dbReference>
<feature type="domain" description="Type I restriction modification DNA specificity" evidence="6">
    <location>
        <begin position="332"/>
        <end position="391"/>
    </location>
</feature>
<evidence type="ECO:0000313" key="8">
    <source>
        <dbReference type="Proteomes" id="UP000298424"/>
    </source>
</evidence>
<organism evidence="7 8">
    <name type="scientific">Cryobacterium lyxosi</name>
    <dbReference type="NCBI Taxonomy" id="1259228"/>
    <lineage>
        <taxon>Bacteria</taxon>
        <taxon>Bacillati</taxon>
        <taxon>Actinomycetota</taxon>
        <taxon>Actinomycetes</taxon>
        <taxon>Micrococcales</taxon>
        <taxon>Microbacteriaceae</taxon>
        <taxon>Cryobacterium</taxon>
    </lineage>
</organism>
<dbReference type="RefSeq" id="WP_134571940.1">
    <property type="nucleotide sequence ID" value="NZ_SOGT01000006.1"/>
</dbReference>
<name>A0A4V3IPC3_9MICO</name>
<comment type="caution">
    <text evidence="7">The sequence shown here is derived from an EMBL/GenBank/DDBJ whole genome shotgun (WGS) entry which is preliminary data.</text>
</comment>
<protein>
    <submittedName>
        <fullName evidence="7">Restriction endonuclease subunit S</fullName>
    </submittedName>
</protein>
<keyword evidence="2" id="KW-0680">Restriction system</keyword>
<dbReference type="SUPFAM" id="SSF116734">
    <property type="entry name" value="DNA methylase specificity domain"/>
    <property type="match status" value="2"/>
</dbReference>
<keyword evidence="7" id="KW-0255">Endonuclease</keyword>
<proteinExistence type="inferred from homology"/>
<keyword evidence="7" id="KW-0378">Hydrolase</keyword>
<evidence type="ECO:0000256" key="3">
    <source>
        <dbReference type="ARBA" id="ARBA00023125"/>
    </source>
</evidence>
<dbReference type="OrthoDB" id="3197085at2"/>
<keyword evidence="7" id="KW-0540">Nuclease</keyword>
<dbReference type="GO" id="GO:0004519">
    <property type="term" value="F:endonuclease activity"/>
    <property type="evidence" value="ECO:0007669"/>
    <property type="project" value="UniProtKB-KW"/>
</dbReference>
<evidence type="ECO:0000313" key="7">
    <source>
        <dbReference type="EMBL" id="TFD27352.1"/>
    </source>
</evidence>
<gene>
    <name evidence="7" type="ORF">E3T27_06240</name>
</gene>
<evidence type="ECO:0000256" key="1">
    <source>
        <dbReference type="ARBA" id="ARBA00010923"/>
    </source>
</evidence>
<keyword evidence="3" id="KW-0238">DNA-binding</keyword>
<feature type="coiled-coil region" evidence="5">
    <location>
        <begin position="180"/>
        <end position="207"/>
    </location>
</feature>
<dbReference type="AlphaFoldDB" id="A0A4V3IPC3"/>